<name>A0A4P9W6A0_9FUNG</name>
<dbReference type="EMBL" id="KZ997027">
    <property type="protein sequence ID" value="RKO87979.1"/>
    <property type="molecule type" value="Genomic_DNA"/>
</dbReference>
<protein>
    <submittedName>
        <fullName evidence="2">Uncharacterized protein</fullName>
    </submittedName>
</protein>
<evidence type="ECO:0000313" key="3">
    <source>
        <dbReference type="Proteomes" id="UP000269721"/>
    </source>
</evidence>
<dbReference type="AlphaFoldDB" id="A0A4P9W6A0"/>
<evidence type="ECO:0000313" key="2">
    <source>
        <dbReference type="EMBL" id="RKO87979.1"/>
    </source>
</evidence>
<dbReference type="Proteomes" id="UP000269721">
    <property type="component" value="Unassembled WGS sequence"/>
</dbReference>
<gene>
    <name evidence="2" type="ORF">BDK51DRAFT_39066</name>
</gene>
<sequence length="214" mass="23340">MSVCCCMYNVDGNYKGSTGIPALGGESHRGITWAVKFLCIPSVIMCNFNTKSLVEPYLGARLPSTAEVIKSKLVYLLASDGRSASRTQPQHPPTPAAYAAQSPGPAPTRPPDPLLFPPPLPFPNALPLPFHRLKPLTNPHSLPLAFLAALLPALLPPALPDLFRLSLRRVQRPQPIPRRPHLKPQGASTLWLRTAWATDRGCWRRMPPWAGGGK</sequence>
<proteinExistence type="predicted"/>
<reference evidence="3" key="1">
    <citation type="journal article" date="2018" name="Nat. Microbiol.">
        <title>Leveraging single-cell genomics to expand the fungal tree of life.</title>
        <authorList>
            <person name="Ahrendt S.R."/>
            <person name="Quandt C.A."/>
            <person name="Ciobanu D."/>
            <person name="Clum A."/>
            <person name="Salamov A."/>
            <person name="Andreopoulos B."/>
            <person name="Cheng J.F."/>
            <person name="Woyke T."/>
            <person name="Pelin A."/>
            <person name="Henrissat B."/>
            <person name="Reynolds N.K."/>
            <person name="Benny G.L."/>
            <person name="Smith M.E."/>
            <person name="James T.Y."/>
            <person name="Grigoriev I.V."/>
        </authorList>
    </citation>
    <scope>NUCLEOTIDE SEQUENCE [LARGE SCALE GENOMIC DNA]</scope>
</reference>
<evidence type="ECO:0000256" key="1">
    <source>
        <dbReference type="SAM" id="MobiDB-lite"/>
    </source>
</evidence>
<organism evidence="2 3">
    <name type="scientific">Blyttiomyces helicus</name>
    <dbReference type="NCBI Taxonomy" id="388810"/>
    <lineage>
        <taxon>Eukaryota</taxon>
        <taxon>Fungi</taxon>
        <taxon>Fungi incertae sedis</taxon>
        <taxon>Chytridiomycota</taxon>
        <taxon>Chytridiomycota incertae sedis</taxon>
        <taxon>Chytridiomycetes</taxon>
        <taxon>Chytridiomycetes incertae sedis</taxon>
        <taxon>Blyttiomyces</taxon>
    </lineage>
</organism>
<keyword evidence="3" id="KW-1185">Reference proteome</keyword>
<feature type="compositionally biased region" description="Pro residues" evidence="1">
    <location>
        <begin position="104"/>
        <end position="116"/>
    </location>
</feature>
<feature type="region of interest" description="Disordered" evidence="1">
    <location>
        <begin position="83"/>
        <end position="116"/>
    </location>
</feature>
<accession>A0A4P9W6A0</accession>